<evidence type="ECO:0000313" key="4">
    <source>
        <dbReference type="Proteomes" id="UP000886886"/>
    </source>
</evidence>
<evidence type="ECO:0000256" key="1">
    <source>
        <dbReference type="SAM" id="MobiDB-lite"/>
    </source>
</evidence>
<feature type="compositionally biased region" description="Gly residues" evidence="1">
    <location>
        <begin position="133"/>
        <end position="149"/>
    </location>
</feature>
<reference evidence="3" key="2">
    <citation type="journal article" date="2021" name="PeerJ">
        <title>Extensive microbial diversity within the chicken gut microbiome revealed by metagenomics and culture.</title>
        <authorList>
            <person name="Gilroy R."/>
            <person name="Ravi A."/>
            <person name="Getino M."/>
            <person name="Pursley I."/>
            <person name="Horton D.L."/>
            <person name="Alikhan N.F."/>
            <person name="Baker D."/>
            <person name="Gharbi K."/>
            <person name="Hall N."/>
            <person name="Watson M."/>
            <person name="Adriaenssens E.M."/>
            <person name="Foster-Nyarko E."/>
            <person name="Jarju S."/>
            <person name="Secka A."/>
            <person name="Antonio M."/>
            <person name="Oren A."/>
            <person name="Chaudhuri R.R."/>
            <person name="La Ragione R."/>
            <person name="Hildebrand F."/>
            <person name="Pallen M.J."/>
        </authorList>
    </citation>
    <scope>NUCLEOTIDE SEQUENCE</scope>
    <source>
        <strain evidence="3">ChiSjej3B21-11622</strain>
    </source>
</reference>
<dbReference type="AlphaFoldDB" id="A0A9D0ZXE9"/>
<proteinExistence type="predicted"/>
<accession>A0A9D0ZXE9</accession>
<evidence type="ECO:0000256" key="2">
    <source>
        <dbReference type="SAM" id="Phobius"/>
    </source>
</evidence>
<feature type="transmembrane region" description="Helical" evidence="2">
    <location>
        <begin position="197"/>
        <end position="216"/>
    </location>
</feature>
<organism evidence="3 4">
    <name type="scientific">Candidatus Limivivens merdigallinarum</name>
    <dbReference type="NCBI Taxonomy" id="2840859"/>
    <lineage>
        <taxon>Bacteria</taxon>
        <taxon>Bacillati</taxon>
        <taxon>Bacillota</taxon>
        <taxon>Clostridia</taxon>
        <taxon>Lachnospirales</taxon>
        <taxon>Lachnospiraceae</taxon>
        <taxon>Lachnospiraceae incertae sedis</taxon>
        <taxon>Candidatus Limivivens</taxon>
    </lineage>
</organism>
<feature type="region of interest" description="Disordered" evidence="1">
    <location>
        <begin position="125"/>
        <end position="157"/>
    </location>
</feature>
<keyword evidence="2" id="KW-0472">Membrane</keyword>
<feature type="transmembrane region" description="Helical" evidence="2">
    <location>
        <begin position="165"/>
        <end position="185"/>
    </location>
</feature>
<gene>
    <name evidence="3" type="ORF">IAB26_11380</name>
</gene>
<dbReference type="EMBL" id="DVFT01000167">
    <property type="protein sequence ID" value="HIQ97150.1"/>
    <property type="molecule type" value="Genomic_DNA"/>
</dbReference>
<feature type="transmembrane region" description="Helical" evidence="2">
    <location>
        <begin position="35"/>
        <end position="53"/>
    </location>
</feature>
<dbReference type="Proteomes" id="UP000886886">
    <property type="component" value="Unassembled WGS sequence"/>
</dbReference>
<reference evidence="3" key="1">
    <citation type="submission" date="2020-10" db="EMBL/GenBank/DDBJ databases">
        <authorList>
            <person name="Gilroy R."/>
        </authorList>
    </citation>
    <scope>NUCLEOTIDE SEQUENCE</scope>
    <source>
        <strain evidence="3">ChiSjej3B21-11622</strain>
    </source>
</reference>
<name>A0A9D0ZXE9_9FIRM</name>
<evidence type="ECO:0000313" key="3">
    <source>
        <dbReference type="EMBL" id="HIQ97150.1"/>
    </source>
</evidence>
<comment type="caution">
    <text evidence="3">The sequence shown here is derived from an EMBL/GenBank/DDBJ whole genome shotgun (WGS) entry which is preliminary data.</text>
</comment>
<keyword evidence="2" id="KW-0812">Transmembrane</keyword>
<protein>
    <submittedName>
        <fullName evidence="3">Nucleoside recognition protein</fullName>
    </submittedName>
</protein>
<keyword evidence="2" id="KW-1133">Transmembrane helix</keyword>
<sequence>MNYLWSGMLLLGIVYGAFSGNMQEVTDAALNSAKEAVTLCITMTGVMGLWVGLMEIAKDAGLVEGMARGIRPVIDFLFPRIPEGHKAKEYIATNMISNFLGLGMASTPAGLKAMEELEKLEEERRENQRAVGVEGGTAGKGPLGRGAAGSKGRAVPKGTASNEMCTFLIVNISSLQLIPVNIIAYRSQYGSANPAGIVGAAILATAVSTGVGVVFCKVMDRRKI</sequence>